<proteinExistence type="inferred from homology"/>
<dbReference type="Pfam" id="PF00083">
    <property type="entry name" value="Sugar_tr"/>
    <property type="match status" value="2"/>
</dbReference>
<comment type="subcellular location">
    <subcellularLocation>
        <location evidence="1">Membrane</location>
    </subcellularLocation>
</comment>
<dbReference type="InterPro" id="IPR050549">
    <property type="entry name" value="MFS_Trehalose_Transporter"/>
</dbReference>
<dbReference type="PANTHER" id="PTHR48021">
    <property type="match status" value="1"/>
</dbReference>
<dbReference type="OrthoDB" id="1711500at2759"/>
<dbReference type="GO" id="GO:0022857">
    <property type="term" value="F:transmembrane transporter activity"/>
    <property type="evidence" value="ECO:0007669"/>
    <property type="project" value="InterPro"/>
</dbReference>
<keyword evidence="6 7" id="KW-0472">Membrane</keyword>
<feature type="transmembrane region" description="Helical" evidence="7">
    <location>
        <begin position="324"/>
        <end position="342"/>
    </location>
</feature>
<evidence type="ECO:0000256" key="2">
    <source>
        <dbReference type="ARBA" id="ARBA00010992"/>
    </source>
</evidence>
<evidence type="ECO:0000256" key="7">
    <source>
        <dbReference type="SAM" id="Phobius"/>
    </source>
</evidence>
<organism evidence="8 9">
    <name type="scientific">Punica granatum</name>
    <name type="common">Pomegranate</name>
    <dbReference type="NCBI Taxonomy" id="22663"/>
    <lineage>
        <taxon>Eukaryota</taxon>
        <taxon>Viridiplantae</taxon>
        <taxon>Streptophyta</taxon>
        <taxon>Embryophyta</taxon>
        <taxon>Tracheophyta</taxon>
        <taxon>Spermatophyta</taxon>
        <taxon>Magnoliopsida</taxon>
        <taxon>eudicotyledons</taxon>
        <taxon>Gunneridae</taxon>
        <taxon>Pentapetalae</taxon>
        <taxon>rosids</taxon>
        <taxon>malvids</taxon>
        <taxon>Myrtales</taxon>
        <taxon>Lythraceae</taxon>
        <taxon>Punica</taxon>
    </lineage>
</organism>
<protein>
    <submittedName>
        <fullName evidence="9">Sugar transporter ERD6-like 13 isoform X1</fullName>
    </submittedName>
</protein>
<feature type="transmembrane region" description="Helical" evidence="7">
    <location>
        <begin position="269"/>
        <end position="289"/>
    </location>
</feature>
<dbReference type="GO" id="GO:0016020">
    <property type="term" value="C:membrane"/>
    <property type="evidence" value="ECO:0007669"/>
    <property type="project" value="UniProtKB-SubCell"/>
</dbReference>
<dbReference type="PANTHER" id="PTHR48021:SF25">
    <property type="entry name" value="SUGAR TRANSPORTER ERD6-LIKE 5"/>
    <property type="match status" value="1"/>
</dbReference>
<evidence type="ECO:0000256" key="5">
    <source>
        <dbReference type="ARBA" id="ARBA00022989"/>
    </source>
</evidence>
<dbReference type="InterPro" id="IPR005828">
    <property type="entry name" value="MFS_sugar_transport-like"/>
</dbReference>
<evidence type="ECO:0000313" key="9">
    <source>
        <dbReference type="RefSeq" id="XP_031377094.1"/>
    </source>
</evidence>
<name>A0A6P8C3L6_PUNGR</name>
<evidence type="ECO:0000256" key="4">
    <source>
        <dbReference type="ARBA" id="ARBA00022692"/>
    </source>
</evidence>
<keyword evidence="3" id="KW-0762">Sugar transport</keyword>
<dbReference type="RefSeq" id="XP_031377094.1">
    <property type="nucleotide sequence ID" value="XM_031521234.1"/>
</dbReference>
<dbReference type="InterPro" id="IPR036259">
    <property type="entry name" value="MFS_trans_sf"/>
</dbReference>
<dbReference type="GeneID" id="116192638"/>
<dbReference type="AlphaFoldDB" id="A0A6P8C3L6"/>
<feature type="transmembrane region" description="Helical" evidence="7">
    <location>
        <begin position="18"/>
        <end position="41"/>
    </location>
</feature>
<comment type="similarity">
    <text evidence="2">Belongs to the major facilitator superfamily. Sugar transporter (TC 2.A.1.1) family.</text>
</comment>
<reference evidence="8" key="1">
    <citation type="journal article" date="2020" name="Plant Biotechnol. J.">
        <title>The pomegranate (Punica granatum L.) draft genome dissects genetic divergence between soft- and hard-seeded cultivars.</title>
        <authorList>
            <person name="Luo X."/>
            <person name="Li H."/>
            <person name="Wu Z."/>
            <person name="Yao W."/>
            <person name="Zhao P."/>
            <person name="Cao D."/>
            <person name="Yu H."/>
            <person name="Li K."/>
            <person name="Poudel K."/>
            <person name="Zhao D."/>
            <person name="Zhang F."/>
            <person name="Xia X."/>
            <person name="Chen L."/>
            <person name="Wang Q."/>
            <person name="Jing D."/>
            <person name="Cao S."/>
        </authorList>
    </citation>
    <scope>NUCLEOTIDE SEQUENCE [LARGE SCALE GENOMIC DNA]</scope>
    <source>
        <strain evidence="8">cv. Tunisia</strain>
    </source>
</reference>
<evidence type="ECO:0000256" key="6">
    <source>
        <dbReference type="ARBA" id="ARBA00023136"/>
    </source>
</evidence>
<evidence type="ECO:0000256" key="3">
    <source>
        <dbReference type="ARBA" id="ARBA00022597"/>
    </source>
</evidence>
<evidence type="ECO:0000313" key="8">
    <source>
        <dbReference type="Proteomes" id="UP000515151"/>
    </source>
</evidence>
<reference evidence="9" key="2">
    <citation type="submission" date="2025-08" db="UniProtKB">
        <authorList>
            <consortium name="RefSeq"/>
        </authorList>
    </citation>
    <scope>IDENTIFICATION</scope>
    <source>
        <tissue evidence="9">Leaf</tissue>
    </source>
</reference>
<keyword evidence="4 7" id="KW-0812">Transmembrane</keyword>
<keyword evidence="8" id="KW-1185">Reference proteome</keyword>
<evidence type="ECO:0000256" key="1">
    <source>
        <dbReference type="ARBA" id="ARBA00004370"/>
    </source>
</evidence>
<dbReference type="SUPFAM" id="SSF103473">
    <property type="entry name" value="MFS general substrate transporter"/>
    <property type="match status" value="2"/>
</dbReference>
<accession>A0A6P8C3L6</accession>
<dbReference type="Proteomes" id="UP000515151">
    <property type="component" value="Chromosome 1"/>
</dbReference>
<keyword evidence="5 7" id="KW-1133">Transmembrane helix</keyword>
<sequence>MLTMACGVSIMFIIGPVLYWRLLALIGMAPCLLQLLGLFFVPESPRWLANMGRRKEAEGALQRLWGRNADISKEAAEIEVTHFVKIDLSTDEHVYIYIYFFFLVRPILQAFKSCHRTDSSTYFSKNMHVHLLCISHSWIYNSCHNSADSNHPGYILNGQIRKTTPTTGQKQASNHVFASQSHSWQVGTQADKFHLCRWQSLDHALAISSQDSHSCCRFVTIEVVMLLIRGFLCLFVKFSAPASNVICRIFTGGAMLFPLWRSLAYGGSYSLGLGGIPWVMMSEIFPVNLMGSASSIVNLVSWGGSWVVAYTFNGFFLWSSAGVFFFYASVCLFGTIFVVKMVPETKGQTMEDVQASMNQ</sequence>
<gene>
    <name evidence="9" type="primary">LOC116192638</name>
</gene>
<feature type="transmembrane region" description="Helical" evidence="7">
    <location>
        <begin position="218"/>
        <end position="238"/>
    </location>
</feature>
<keyword evidence="3" id="KW-0813">Transport</keyword>
<dbReference type="Gene3D" id="1.20.1250.20">
    <property type="entry name" value="MFS general substrate transporter like domains"/>
    <property type="match status" value="2"/>
</dbReference>